<name>A0ABD1F5N5_HYPHA</name>
<evidence type="ECO:0000313" key="12">
    <source>
        <dbReference type="Proteomes" id="UP001566132"/>
    </source>
</evidence>
<dbReference type="GO" id="GO:0004386">
    <property type="term" value="F:helicase activity"/>
    <property type="evidence" value="ECO:0007669"/>
    <property type="project" value="UniProtKB-KW"/>
</dbReference>
<dbReference type="PROSITE" id="PS51192">
    <property type="entry name" value="HELICASE_ATP_BIND_1"/>
    <property type="match status" value="1"/>
</dbReference>
<keyword evidence="7" id="KW-0175">Coiled coil</keyword>
<dbReference type="Gene3D" id="3.40.50.10810">
    <property type="entry name" value="Tandem AAA-ATPase domain"/>
    <property type="match status" value="1"/>
</dbReference>
<dbReference type="GO" id="GO:0016787">
    <property type="term" value="F:hydrolase activity"/>
    <property type="evidence" value="ECO:0007669"/>
    <property type="project" value="UniProtKB-KW"/>
</dbReference>
<evidence type="ECO:0000256" key="6">
    <source>
        <dbReference type="ARBA" id="ARBA00022840"/>
    </source>
</evidence>
<keyword evidence="4" id="KW-0378">Hydrolase</keyword>
<sequence length="720" mass="83427">MMEQSDSTDEVTSEQIRSKLLRDEELLREKRLRREEKERSLMAEKKEAALAQMKYLLSVCEQYSDIFKKAITESQSLSSNRKSKKPKSPYLTSLNDLENIKQDLKAPTSVPYDDIINNLDYLEGGTLHPYQIEGVKWMFMLYANGSNGILADEMGLGKTVQIIALICVLLKLKIPGPFLIVAPLSTIPNWLNEFKKFAPKIPVVSVTGSYANRREQIKKIGKKYTITSDYKSEPVVLVTFQTPLYENLSIFKWKYIIIDEGQRIKNPECLLGKQLRKYRSDNRLILTGTPLQNNIKEMWTLLNFILPECFTNMNTLTDLIFPPDLNDANKIIEEEQSHNLITKLRNVLKPFMLRRLKKDCLPLLVPKKEITLYCPMTQQQLDLYMAIIDRNMSTLLRIPPDDVLVEGEPRPKRRCTHGKIYHFKEYISEKSFLDALAAESAQMNNVVQTTSDEKDPILTNVKMISPLMMFRKAVNHPYLIHFPTDPESTQRKLLIDENLVQSSGKMKVLDALLPELKKRKHKVLLFSQFTMLLDIIEDYLLMREYNYRRLDGAFNIDDRAENIDDFNNDPNVFIFIISTRAGGLGLNLMAADTVIFFDRDWNPQVDIQAQDRCHRIGQTRPVVVYTLTTKNTVDDHIINTSKLKRILEKVIISSNQFKSIIPEEKMSIEDAFEELRRALQKPTEDCYIFSNKLELKKVLDRSDLYAKMKTKLKSRKGKEN</sequence>
<dbReference type="PANTHER" id="PTHR10799">
    <property type="entry name" value="SNF2/RAD54 HELICASE FAMILY"/>
    <property type="match status" value="1"/>
</dbReference>
<evidence type="ECO:0000256" key="1">
    <source>
        <dbReference type="ARBA" id="ARBA00004123"/>
    </source>
</evidence>
<dbReference type="InterPro" id="IPR027417">
    <property type="entry name" value="P-loop_NTPase"/>
</dbReference>
<dbReference type="InterPro" id="IPR038718">
    <property type="entry name" value="SNF2-like_sf"/>
</dbReference>
<dbReference type="InterPro" id="IPR049730">
    <property type="entry name" value="SNF2/RAD54-like_C"/>
</dbReference>
<evidence type="ECO:0000256" key="8">
    <source>
        <dbReference type="ARBA" id="ARBA00023242"/>
    </source>
</evidence>
<protein>
    <recommendedName>
        <fullName evidence="13">Lymphoid-specific helicase</fullName>
    </recommendedName>
</protein>
<dbReference type="CDD" id="cd18793">
    <property type="entry name" value="SF2_C_SNF"/>
    <property type="match status" value="1"/>
</dbReference>
<comment type="similarity">
    <text evidence="2">Belongs to the SNF2/RAD54 helicase family.</text>
</comment>
<accession>A0ABD1F5N5</accession>
<dbReference type="SMART" id="SM00490">
    <property type="entry name" value="HELICc"/>
    <property type="match status" value="1"/>
</dbReference>
<comment type="subcellular location">
    <subcellularLocation>
        <location evidence="1">Nucleus</location>
    </subcellularLocation>
</comment>
<evidence type="ECO:0000256" key="3">
    <source>
        <dbReference type="ARBA" id="ARBA00022741"/>
    </source>
</evidence>
<evidence type="ECO:0000256" key="4">
    <source>
        <dbReference type="ARBA" id="ARBA00022801"/>
    </source>
</evidence>
<evidence type="ECO:0000256" key="7">
    <source>
        <dbReference type="ARBA" id="ARBA00023054"/>
    </source>
</evidence>
<dbReference type="Gene3D" id="3.40.50.300">
    <property type="entry name" value="P-loop containing nucleotide triphosphate hydrolases"/>
    <property type="match status" value="1"/>
</dbReference>
<dbReference type="GO" id="GO:0005634">
    <property type="term" value="C:nucleus"/>
    <property type="evidence" value="ECO:0007669"/>
    <property type="project" value="UniProtKB-SubCell"/>
</dbReference>
<dbReference type="PROSITE" id="PS51194">
    <property type="entry name" value="HELICASE_CTER"/>
    <property type="match status" value="1"/>
</dbReference>
<dbReference type="InterPro" id="IPR014001">
    <property type="entry name" value="Helicase_ATP-bd"/>
</dbReference>
<evidence type="ECO:0000259" key="10">
    <source>
        <dbReference type="PROSITE" id="PS51194"/>
    </source>
</evidence>
<reference evidence="11 12" key="1">
    <citation type="submission" date="2024-05" db="EMBL/GenBank/DDBJ databases">
        <title>Genetic variation in Jamaican populations of the coffee berry borer (Hypothenemus hampei).</title>
        <authorList>
            <person name="Errbii M."/>
            <person name="Myrie A."/>
        </authorList>
    </citation>
    <scope>NUCLEOTIDE SEQUENCE [LARGE SCALE GENOMIC DNA]</scope>
    <source>
        <strain evidence="11">JA-Hopewell-2020-01-JO</strain>
        <tissue evidence="11">Whole body</tissue>
    </source>
</reference>
<dbReference type="InterPro" id="IPR000330">
    <property type="entry name" value="SNF2_N"/>
</dbReference>
<dbReference type="AlphaFoldDB" id="A0ABD1F5N5"/>
<dbReference type="Pfam" id="PF00176">
    <property type="entry name" value="SNF2-rel_dom"/>
    <property type="match status" value="1"/>
</dbReference>
<proteinExistence type="inferred from homology"/>
<evidence type="ECO:0000259" key="9">
    <source>
        <dbReference type="PROSITE" id="PS51192"/>
    </source>
</evidence>
<dbReference type="SUPFAM" id="SSF52540">
    <property type="entry name" value="P-loop containing nucleoside triphosphate hydrolases"/>
    <property type="match status" value="2"/>
</dbReference>
<dbReference type="EMBL" id="JBDJPC010000002">
    <property type="protein sequence ID" value="KAL1512922.1"/>
    <property type="molecule type" value="Genomic_DNA"/>
</dbReference>
<evidence type="ECO:0000256" key="5">
    <source>
        <dbReference type="ARBA" id="ARBA00022806"/>
    </source>
</evidence>
<keyword evidence="3" id="KW-0547">Nucleotide-binding</keyword>
<dbReference type="FunFam" id="3.40.50.10810:FF:000015">
    <property type="entry name" value="lymphoid-specific helicase isoform X1"/>
    <property type="match status" value="1"/>
</dbReference>
<keyword evidence="12" id="KW-1185">Reference proteome</keyword>
<keyword evidence="5" id="KW-0347">Helicase</keyword>
<comment type="caution">
    <text evidence="11">The sequence shown here is derived from an EMBL/GenBank/DDBJ whole genome shotgun (WGS) entry which is preliminary data.</text>
</comment>
<dbReference type="InterPro" id="IPR001650">
    <property type="entry name" value="Helicase_C-like"/>
</dbReference>
<evidence type="ECO:0000313" key="11">
    <source>
        <dbReference type="EMBL" id="KAL1512922.1"/>
    </source>
</evidence>
<keyword evidence="8" id="KW-0539">Nucleus</keyword>
<dbReference type="Proteomes" id="UP001566132">
    <property type="component" value="Unassembled WGS sequence"/>
</dbReference>
<keyword evidence="6" id="KW-0067">ATP-binding</keyword>
<feature type="domain" description="Helicase ATP-binding" evidence="9">
    <location>
        <begin position="139"/>
        <end position="308"/>
    </location>
</feature>
<gene>
    <name evidence="11" type="ORF">ABEB36_002423</name>
</gene>
<dbReference type="GO" id="GO:0005524">
    <property type="term" value="F:ATP binding"/>
    <property type="evidence" value="ECO:0007669"/>
    <property type="project" value="UniProtKB-KW"/>
</dbReference>
<evidence type="ECO:0000256" key="2">
    <source>
        <dbReference type="ARBA" id="ARBA00007025"/>
    </source>
</evidence>
<dbReference type="Pfam" id="PF00271">
    <property type="entry name" value="Helicase_C"/>
    <property type="match status" value="1"/>
</dbReference>
<evidence type="ECO:0008006" key="13">
    <source>
        <dbReference type="Google" id="ProtNLM"/>
    </source>
</evidence>
<dbReference type="SMART" id="SM00487">
    <property type="entry name" value="DEXDc"/>
    <property type="match status" value="1"/>
</dbReference>
<feature type="domain" description="Helicase C-terminal" evidence="10">
    <location>
        <begin position="508"/>
        <end position="669"/>
    </location>
</feature>
<organism evidence="11 12">
    <name type="scientific">Hypothenemus hampei</name>
    <name type="common">Coffee berry borer</name>
    <dbReference type="NCBI Taxonomy" id="57062"/>
    <lineage>
        <taxon>Eukaryota</taxon>
        <taxon>Metazoa</taxon>
        <taxon>Ecdysozoa</taxon>
        <taxon>Arthropoda</taxon>
        <taxon>Hexapoda</taxon>
        <taxon>Insecta</taxon>
        <taxon>Pterygota</taxon>
        <taxon>Neoptera</taxon>
        <taxon>Endopterygota</taxon>
        <taxon>Coleoptera</taxon>
        <taxon>Polyphaga</taxon>
        <taxon>Cucujiformia</taxon>
        <taxon>Curculionidae</taxon>
        <taxon>Scolytinae</taxon>
        <taxon>Hypothenemus</taxon>
    </lineage>
</organism>